<proteinExistence type="predicted"/>
<keyword evidence="1" id="KW-0175">Coiled coil</keyword>
<evidence type="ECO:0000313" key="2">
    <source>
        <dbReference type="EMBL" id="MYM24120.1"/>
    </source>
</evidence>
<protein>
    <recommendedName>
        <fullName evidence="4">DUF904 domain-containing protein</fullName>
    </recommendedName>
</protein>
<keyword evidence="3" id="KW-1185">Reference proteome</keyword>
<evidence type="ECO:0000256" key="1">
    <source>
        <dbReference type="SAM" id="Coils"/>
    </source>
</evidence>
<sequence>MISEFQDLSDKIDQLAEMTAALRRENAQLRQANAALVVENMGYQRRLGEASGRLEALLGSIPGLESAETDDKLPENEDAQ</sequence>
<comment type="caution">
    <text evidence="2">The sequence shown here is derived from an EMBL/GenBank/DDBJ whole genome shotgun (WGS) entry which is preliminary data.</text>
</comment>
<dbReference type="EMBL" id="WWCN01000009">
    <property type="protein sequence ID" value="MYM24120.1"/>
    <property type="molecule type" value="Genomic_DNA"/>
</dbReference>
<dbReference type="RefSeq" id="WP_161007596.1">
    <property type="nucleotide sequence ID" value="NZ_WWCN01000009.1"/>
</dbReference>
<accession>A0A6L8KAM6</accession>
<name>A0A6L8KAM6_9BURK</name>
<reference evidence="2 3" key="1">
    <citation type="submission" date="2019-12" db="EMBL/GenBank/DDBJ databases">
        <title>Novel species isolated from a subtropical stream in China.</title>
        <authorList>
            <person name="Lu H."/>
        </authorList>
    </citation>
    <scope>NUCLEOTIDE SEQUENCE [LARGE SCALE GENOMIC DNA]</scope>
    <source>
        <strain evidence="2 3">FT135W</strain>
    </source>
</reference>
<evidence type="ECO:0008006" key="4">
    <source>
        <dbReference type="Google" id="ProtNLM"/>
    </source>
</evidence>
<evidence type="ECO:0000313" key="3">
    <source>
        <dbReference type="Proteomes" id="UP000479335"/>
    </source>
</evidence>
<dbReference type="Proteomes" id="UP000479335">
    <property type="component" value="Unassembled WGS sequence"/>
</dbReference>
<gene>
    <name evidence="2" type="ORF">GTP46_15845</name>
</gene>
<organism evidence="2 3">
    <name type="scientific">Duganella flavida</name>
    <dbReference type="NCBI Taxonomy" id="2692175"/>
    <lineage>
        <taxon>Bacteria</taxon>
        <taxon>Pseudomonadati</taxon>
        <taxon>Pseudomonadota</taxon>
        <taxon>Betaproteobacteria</taxon>
        <taxon>Burkholderiales</taxon>
        <taxon>Oxalobacteraceae</taxon>
        <taxon>Telluria group</taxon>
        <taxon>Duganella</taxon>
    </lineage>
</organism>
<feature type="coiled-coil region" evidence="1">
    <location>
        <begin position="5"/>
        <end position="35"/>
    </location>
</feature>
<dbReference type="AlphaFoldDB" id="A0A6L8KAM6"/>